<protein>
    <recommendedName>
        <fullName evidence="3">ABC transporter ATP-binding protein</fullName>
    </recommendedName>
</protein>
<organism evidence="1 2">
    <name type="scientific">Lentibacillus kapialis</name>
    <dbReference type="NCBI Taxonomy" id="340214"/>
    <lineage>
        <taxon>Bacteria</taxon>
        <taxon>Bacillati</taxon>
        <taxon>Bacillota</taxon>
        <taxon>Bacilli</taxon>
        <taxon>Bacillales</taxon>
        <taxon>Bacillaceae</taxon>
        <taxon>Lentibacillus</taxon>
    </lineage>
</organism>
<accession>A0A917Q277</accession>
<dbReference type="InterPro" id="IPR027417">
    <property type="entry name" value="P-loop_NTPase"/>
</dbReference>
<dbReference type="PANTHER" id="PTHR42855">
    <property type="entry name" value="ABC TRANSPORTER ATP-BINDING SUBUNIT"/>
    <property type="match status" value="1"/>
</dbReference>
<dbReference type="Proteomes" id="UP000658382">
    <property type="component" value="Unassembled WGS sequence"/>
</dbReference>
<dbReference type="EMBL" id="BMNQ01000073">
    <property type="protein sequence ID" value="GGK07380.1"/>
    <property type="molecule type" value="Genomic_DNA"/>
</dbReference>
<reference evidence="1" key="2">
    <citation type="submission" date="2020-09" db="EMBL/GenBank/DDBJ databases">
        <authorList>
            <person name="Sun Q."/>
            <person name="Ohkuma M."/>
        </authorList>
    </citation>
    <scope>NUCLEOTIDE SEQUENCE</scope>
    <source>
        <strain evidence="1">JCM 12580</strain>
    </source>
</reference>
<sequence length="126" mass="14502">MIASTTHVGLNSNKSFKFFLSVNIIERRLYGNERGYDGRETLYKAQLLLTSNDLLLLDEPTNHLDIESKEVLVDALEQFAGTIVAVSHDRYFLDKIFPGTYWLAGGELTRYERNYSFAGEKRNVYQ</sequence>
<evidence type="ECO:0000313" key="1">
    <source>
        <dbReference type="EMBL" id="GGK07380.1"/>
    </source>
</evidence>
<dbReference type="AlphaFoldDB" id="A0A917Q277"/>
<dbReference type="SUPFAM" id="SSF52540">
    <property type="entry name" value="P-loop containing nucleoside triphosphate hydrolases"/>
    <property type="match status" value="1"/>
</dbReference>
<dbReference type="InterPro" id="IPR051309">
    <property type="entry name" value="ABCF_ATPase"/>
</dbReference>
<dbReference type="Gene3D" id="3.40.50.300">
    <property type="entry name" value="P-loop containing nucleotide triphosphate hydrolases"/>
    <property type="match status" value="1"/>
</dbReference>
<gene>
    <name evidence="1" type="ORF">GCM10007063_32400</name>
</gene>
<name>A0A917Q277_9BACI</name>
<evidence type="ECO:0008006" key="3">
    <source>
        <dbReference type="Google" id="ProtNLM"/>
    </source>
</evidence>
<proteinExistence type="predicted"/>
<comment type="caution">
    <text evidence="1">The sequence shown here is derived from an EMBL/GenBank/DDBJ whole genome shotgun (WGS) entry which is preliminary data.</text>
</comment>
<keyword evidence="2" id="KW-1185">Reference proteome</keyword>
<reference evidence="1" key="1">
    <citation type="journal article" date="2014" name="Int. J. Syst. Evol. Microbiol.">
        <title>Complete genome sequence of Corynebacterium casei LMG S-19264T (=DSM 44701T), isolated from a smear-ripened cheese.</title>
        <authorList>
            <consortium name="US DOE Joint Genome Institute (JGI-PGF)"/>
            <person name="Walter F."/>
            <person name="Albersmeier A."/>
            <person name="Kalinowski J."/>
            <person name="Ruckert C."/>
        </authorList>
    </citation>
    <scope>NUCLEOTIDE SEQUENCE</scope>
    <source>
        <strain evidence="1">JCM 12580</strain>
    </source>
</reference>
<dbReference type="PANTHER" id="PTHR42855:SF2">
    <property type="entry name" value="DRUG RESISTANCE ABC TRANSPORTER,ATP-BINDING PROTEIN"/>
    <property type="match status" value="1"/>
</dbReference>
<evidence type="ECO:0000313" key="2">
    <source>
        <dbReference type="Proteomes" id="UP000658382"/>
    </source>
</evidence>